<organism evidence="2">
    <name type="scientific">marine metagenome</name>
    <dbReference type="NCBI Taxonomy" id="408172"/>
    <lineage>
        <taxon>unclassified sequences</taxon>
        <taxon>metagenomes</taxon>
        <taxon>ecological metagenomes</taxon>
    </lineage>
</organism>
<name>A0A381PDI5_9ZZZZ</name>
<feature type="non-terminal residue" evidence="2">
    <location>
        <position position="1"/>
    </location>
</feature>
<proteinExistence type="predicted"/>
<evidence type="ECO:0000259" key="1">
    <source>
        <dbReference type="Pfam" id="PF00753"/>
    </source>
</evidence>
<dbReference type="InterPro" id="IPR001279">
    <property type="entry name" value="Metallo-B-lactamas"/>
</dbReference>
<accession>A0A381PDI5</accession>
<dbReference type="EMBL" id="UINC01000931">
    <property type="protein sequence ID" value="SUZ64348.1"/>
    <property type="molecule type" value="Genomic_DNA"/>
</dbReference>
<reference evidence="2" key="1">
    <citation type="submission" date="2018-05" db="EMBL/GenBank/DDBJ databases">
        <authorList>
            <person name="Lanie J.A."/>
            <person name="Ng W.-L."/>
            <person name="Kazmierczak K.M."/>
            <person name="Andrzejewski T.M."/>
            <person name="Davidsen T.M."/>
            <person name="Wayne K.J."/>
            <person name="Tettelin H."/>
            <person name="Glass J.I."/>
            <person name="Rusch D."/>
            <person name="Podicherti R."/>
            <person name="Tsui H.-C.T."/>
            <person name="Winkler M.E."/>
        </authorList>
    </citation>
    <scope>NUCLEOTIDE SEQUENCE</scope>
</reference>
<dbReference type="Pfam" id="PF00753">
    <property type="entry name" value="Lactamase_B"/>
    <property type="match status" value="1"/>
</dbReference>
<dbReference type="PANTHER" id="PTHR30619">
    <property type="entry name" value="DNA INTERNALIZATION/COMPETENCE PROTEIN COMEC/REC2"/>
    <property type="match status" value="1"/>
</dbReference>
<dbReference type="Gene3D" id="3.60.15.10">
    <property type="entry name" value="Ribonuclease Z/Hydroxyacylglutathione hydrolase-like"/>
    <property type="match status" value="1"/>
</dbReference>
<protein>
    <recommendedName>
        <fullName evidence="1">Metallo-beta-lactamase domain-containing protein</fullName>
    </recommendedName>
</protein>
<gene>
    <name evidence="2" type="ORF">METZ01_LOCUS17202</name>
</gene>
<evidence type="ECO:0000313" key="2">
    <source>
        <dbReference type="EMBL" id="SUZ64348.1"/>
    </source>
</evidence>
<dbReference type="InterPro" id="IPR052159">
    <property type="entry name" value="Competence_DNA_uptake"/>
</dbReference>
<dbReference type="AlphaFoldDB" id="A0A381PDI5"/>
<dbReference type="SUPFAM" id="SSF56281">
    <property type="entry name" value="Metallo-hydrolase/oxidoreductase"/>
    <property type="match status" value="1"/>
</dbReference>
<dbReference type="InterPro" id="IPR036866">
    <property type="entry name" value="RibonucZ/Hydroxyglut_hydro"/>
</dbReference>
<sequence>VQEGLQSLAEADVAQLVEQLIRNQQVSGSSPLVGSSIDDLPKENSMHVLLRVGATVLLASQVVSAQMPSRDTLDIYWIDVEGGAATLIVTPTNESILMDAGWPRSDERDAQRIQAAMTDAGIDRLNYFITSHFHTDHVGGLTALANRVVIDQFIDHGDSVEDNPELWNPYLAVVGGKRRSVTPGETLPLHGIEFMFVTSNGQTLRAGLSSSGPNALCDEAPSTEPDMGENGQSVGYLLSLGSFQFLNLGDLTVDRQQTLACPVNQLGTVDLLQVPHHGNGLAPELLWALMPQVTISSQGPHKGGSADGFEVISQIPGIEDMWQVHRALDTDDAHNTEARLIANHTDEDECLGHWLKATVHQDGQSYAVINGRNNSRQSYISH</sequence>
<dbReference type="PANTHER" id="PTHR30619:SF1">
    <property type="entry name" value="RECOMBINATION PROTEIN 2"/>
    <property type="match status" value="1"/>
</dbReference>
<dbReference type="AntiFam" id="ANF00010">
    <property type="entry name" value="tRNA translation"/>
</dbReference>
<feature type="domain" description="Metallo-beta-lactamase" evidence="1">
    <location>
        <begin position="81"/>
        <end position="182"/>
    </location>
</feature>